<dbReference type="OrthoDB" id="37659at2759"/>
<reference evidence="6" key="2">
    <citation type="journal article" date="2014" name="PLoS ONE">
        <title>Genome and Transcriptome Analysis of the Fungal Pathogen Fusarium oxysporum f. sp. cubense Causing Banana Vascular Wilt Disease.</title>
        <authorList>
            <person name="Guo L."/>
            <person name="Han L."/>
            <person name="Yang L."/>
            <person name="Zeng H."/>
            <person name="Fan D."/>
            <person name="Zhu Y."/>
            <person name="Feng Y."/>
            <person name="Wang G."/>
            <person name="Peng C."/>
            <person name="Jiang X."/>
            <person name="Zhou D."/>
            <person name="Ni P."/>
            <person name="Liang C."/>
            <person name="Liu L."/>
            <person name="Wang J."/>
            <person name="Mao C."/>
            <person name="Fang X."/>
            <person name="Peng M."/>
            <person name="Huang J."/>
        </authorList>
    </citation>
    <scope>NUCLEOTIDE SEQUENCE [LARGE SCALE GENOMIC DNA]</scope>
    <source>
        <strain evidence="6">race 4</strain>
    </source>
</reference>
<dbReference type="PROSITE" id="PS00061">
    <property type="entry name" value="ADH_SHORT"/>
    <property type="match status" value="1"/>
</dbReference>
<protein>
    <submittedName>
        <fullName evidence="5">Glucose 1-dehydrogenase 2</fullName>
    </submittedName>
</protein>
<accession>N1SBQ3</accession>
<reference evidence="6" key="1">
    <citation type="submission" date="2012-09" db="EMBL/GenBank/DDBJ databases">
        <title>Genome sequencing and comparative transcriptomics of race 1 and race 4 of banana pathogen: Fusarium oxysporum f. sp. cubense.</title>
        <authorList>
            <person name="Fang X."/>
            <person name="Huang J."/>
        </authorList>
    </citation>
    <scope>NUCLEOTIDE SEQUENCE [LARGE SCALE GENOMIC DNA]</scope>
    <source>
        <strain evidence="6">race 4</strain>
    </source>
</reference>
<name>N1SBQ3_FUSC4</name>
<dbReference type="PANTHER" id="PTHR44229:SF4">
    <property type="entry name" value="15-HYDROXYPROSTAGLANDIN DEHYDROGENASE [NAD(+)]"/>
    <property type="match status" value="1"/>
</dbReference>
<dbReference type="PRINTS" id="PR00080">
    <property type="entry name" value="SDRFAMILY"/>
</dbReference>
<dbReference type="EMBL" id="KB726223">
    <property type="protein sequence ID" value="EMT73895.1"/>
    <property type="molecule type" value="Genomic_DNA"/>
</dbReference>
<evidence type="ECO:0000256" key="4">
    <source>
        <dbReference type="RuleBase" id="RU000363"/>
    </source>
</evidence>
<dbReference type="Gene3D" id="3.40.50.720">
    <property type="entry name" value="NAD(P)-binding Rossmann-like Domain"/>
    <property type="match status" value="1"/>
</dbReference>
<dbReference type="InterPro" id="IPR036291">
    <property type="entry name" value="NAD(P)-bd_dom_sf"/>
</dbReference>
<keyword evidence="3" id="KW-0560">Oxidoreductase</keyword>
<dbReference type="GO" id="GO:0005737">
    <property type="term" value="C:cytoplasm"/>
    <property type="evidence" value="ECO:0007669"/>
    <property type="project" value="TreeGrafter"/>
</dbReference>
<evidence type="ECO:0000256" key="2">
    <source>
        <dbReference type="ARBA" id="ARBA00022857"/>
    </source>
</evidence>
<comment type="similarity">
    <text evidence="1 4">Belongs to the short-chain dehydrogenases/reductases (SDR) family.</text>
</comment>
<organism evidence="5 6">
    <name type="scientific">Fusarium oxysporum f. sp. cubense (strain race 4)</name>
    <name type="common">Panama disease fungus</name>
    <dbReference type="NCBI Taxonomy" id="2502994"/>
    <lineage>
        <taxon>Eukaryota</taxon>
        <taxon>Fungi</taxon>
        <taxon>Dikarya</taxon>
        <taxon>Ascomycota</taxon>
        <taxon>Pezizomycotina</taxon>
        <taxon>Sordariomycetes</taxon>
        <taxon>Hypocreomycetidae</taxon>
        <taxon>Hypocreales</taxon>
        <taxon>Nectriaceae</taxon>
        <taxon>Fusarium</taxon>
        <taxon>Fusarium oxysporum species complex</taxon>
    </lineage>
</organism>
<dbReference type="GO" id="GO:0016616">
    <property type="term" value="F:oxidoreductase activity, acting on the CH-OH group of donors, NAD or NADP as acceptor"/>
    <property type="evidence" value="ECO:0007669"/>
    <property type="project" value="TreeGrafter"/>
</dbReference>
<evidence type="ECO:0000256" key="1">
    <source>
        <dbReference type="ARBA" id="ARBA00006484"/>
    </source>
</evidence>
<dbReference type="SUPFAM" id="SSF51735">
    <property type="entry name" value="NAD(P)-binding Rossmann-fold domains"/>
    <property type="match status" value="1"/>
</dbReference>
<proteinExistence type="inferred from homology"/>
<evidence type="ECO:0000313" key="5">
    <source>
        <dbReference type="EMBL" id="EMT73895.1"/>
    </source>
</evidence>
<evidence type="ECO:0000313" key="6">
    <source>
        <dbReference type="Proteomes" id="UP000016929"/>
    </source>
</evidence>
<sequence>MSPSFDSTTVTSSQTQRLSVVVTGGASGIGLAITRHFASQGHMVAVLDVSSKTGPDVVAEVSKQYPQAKLSFKWCDVSSWEGQYAVFEQVYREHETRIDIVIANAGISDPIVGALDCTPTEFPRKPNLRMQDINLNGVIYSVGLAVHYMLKNKVGSRLPNSRGSIVCTSSSAAIYPFPVSPLYSASKAGIIGLVRSMAVRLEERKIQINALAPGVLDNTETNITPDKELFKAMIITPISTLTRAVSQFVTDPSRTGQVAELNEETITLRPHADYADAGAEHNNKMFYKLGHA</sequence>
<dbReference type="Pfam" id="PF00106">
    <property type="entry name" value="adh_short"/>
    <property type="match status" value="1"/>
</dbReference>
<dbReference type="AlphaFoldDB" id="N1SBQ3"/>
<dbReference type="STRING" id="1229665.N1SBQ3"/>
<dbReference type="Proteomes" id="UP000016929">
    <property type="component" value="Unassembled WGS sequence"/>
</dbReference>
<dbReference type="InterPro" id="IPR020904">
    <property type="entry name" value="Sc_DH/Rdtase_CS"/>
</dbReference>
<keyword evidence="2" id="KW-0521">NADP</keyword>
<evidence type="ECO:0000256" key="3">
    <source>
        <dbReference type="ARBA" id="ARBA00023002"/>
    </source>
</evidence>
<gene>
    <name evidence="5" type="ORF">FOC4_g10002932</name>
</gene>
<keyword evidence="6" id="KW-1185">Reference proteome</keyword>
<dbReference type="PANTHER" id="PTHR44229">
    <property type="entry name" value="15-HYDROXYPROSTAGLANDIN DEHYDROGENASE [NAD(+)]"/>
    <property type="match status" value="1"/>
</dbReference>
<dbReference type="InterPro" id="IPR002347">
    <property type="entry name" value="SDR_fam"/>
</dbReference>
<dbReference type="PRINTS" id="PR00081">
    <property type="entry name" value="GDHRDH"/>
</dbReference>
<dbReference type="HOGENOM" id="CLU_010194_13_0_1"/>